<gene>
    <name evidence="2" type="ORF">CVLEPA_LOCUS15297</name>
</gene>
<dbReference type="EMBL" id="CAWYQH010000097">
    <property type="protein sequence ID" value="CAK8684309.1"/>
    <property type="molecule type" value="Genomic_DNA"/>
</dbReference>
<evidence type="ECO:0000313" key="2">
    <source>
        <dbReference type="EMBL" id="CAK8684309.1"/>
    </source>
</evidence>
<reference evidence="2 3" key="1">
    <citation type="submission" date="2024-02" db="EMBL/GenBank/DDBJ databases">
        <authorList>
            <person name="Daric V."/>
            <person name="Darras S."/>
        </authorList>
    </citation>
    <scope>NUCLEOTIDE SEQUENCE [LARGE SCALE GENOMIC DNA]</scope>
</reference>
<feature type="compositionally biased region" description="Basic and acidic residues" evidence="1">
    <location>
        <begin position="180"/>
        <end position="191"/>
    </location>
</feature>
<sequence>MLNVTESRLLNEKEAFERWMTNLRWRNFRKKIVNEIIMKKPAALRNPQKSKEAIKSPTLYELRSKSSTLGYPLADNNNKSTPIWKRSGYVNKKKVQFPSIDGKNSEDQNNQNEKVNNDHTNKASSNRRKPLHFPTTRFAYPDDGATTISAAVNVTTPNDNEKCAREKLKYTVGRGQKERRKNEKPITDQIRENGFSIFPNRQ</sequence>
<dbReference type="Proteomes" id="UP001642483">
    <property type="component" value="Unassembled WGS sequence"/>
</dbReference>
<keyword evidence="3" id="KW-1185">Reference proteome</keyword>
<name>A0ABP0FXH6_CLALP</name>
<evidence type="ECO:0000313" key="3">
    <source>
        <dbReference type="Proteomes" id="UP001642483"/>
    </source>
</evidence>
<evidence type="ECO:0000256" key="1">
    <source>
        <dbReference type="SAM" id="MobiDB-lite"/>
    </source>
</evidence>
<accession>A0ABP0FXH6</accession>
<proteinExistence type="predicted"/>
<feature type="region of interest" description="Disordered" evidence="1">
    <location>
        <begin position="171"/>
        <end position="202"/>
    </location>
</feature>
<organism evidence="2 3">
    <name type="scientific">Clavelina lepadiformis</name>
    <name type="common">Light-bulb sea squirt</name>
    <name type="synonym">Ascidia lepadiformis</name>
    <dbReference type="NCBI Taxonomy" id="159417"/>
    <lineage>
        <taxon>Eukaryota</taxon>
        <taxon>Metazoa</taxon>
        <taxon>Chordata</taxon>
        <taxon>Tunicata</taxon>
        <taxon>Ascidiacea</taxon>
        <taxon>Aplousobranchia</taxon>
        <taxon>Clavelinidae</taxon>
        <taxon>Clavelina</taxon>
    </lineage>
</organism>
<comment type="caution">
    <text evidence="2">The sequence shown here is derived from an EMBL/GenBank/DDBJ whole genome shotgun (WGS) entry which is preliminary data.</text>
</comment>
<feature type="region of interest" description="Disordered" evidence="1">
    <location>
        <begin position="96"/>
        <end position="138"/>
    </location>
</feature>
<protein>
    <submittedName>
        <fullName evidence="2">Uncharacterized protein</fullName>
    </submittedName>
</protein>